<dbReference type="RefSeq" id="WP_379875179.1">
    <property type="nucleotide sequence ID" value="NZ_JBHUIP010000003.1"/>
</dbReference>
<gene>
    <name evidence="2" type="ORF">ACFSM5_05120</name>
</gene>
<evidence type="ECO:0000256" key="1">
    <source>
        <dbReference type="SAM" id="SignalP"/>
    </source>
</evidence>
<proteinExistence type="predicted"/>
<dbReference type="SUPFAM" id="SSF53850">
    <property type="entry name" value="Periplasmic binding protein-like II"/>
    <property type="match status" value="1"/>
</dbReference>
<keyword evidence="1" id="KW-0732">Signal</keyword>
<name>A0ABW5DQP0_9PROT</name>
<sequence>MRRLLSLLFGLTLCLPAAAGPREVRVGLALPPEIVTSYGQPVAAAFLDVMGPLLVEAMGLIPSVETMSRGRMLHELKQGTLDVGFPVENAEERKEWIIHSSPLAIEQLVLVVPIDQGFEVTLDSLRSRILGGRLATSYPELDFRPDVRIERFDSLHTGLRLMNAKRIDALIVESQSLLPALLKQTNFGRTQVLPVAIGNADLAVAFGRHRFSERDIWRFNQALTRLMDKPAYEFMLNHYGLSMLDQRRPLMKLQ</sequence>
<organism evidence="2 3">
    <name type="scientific">Lacibacterium aquatile</name>
    <dbReference type="NCBI Taxonomy" id="1168082"/>
    <lineage>
        <taxon>Bacteria</taxon>
        <taxon>Pseudomonadati</taxon>
        <taxon>Pseudomonadota</taxon>
        <taxon>Alphaproteobacteria</taxon>
        <taxon>Rhodospirillales</taxon>
        <taxon>Rhodospirillaceae</taxon>
    </lineage>
</organism>
<evidence type="ECO:0000313" key="3">
    <source>
        <dbReference type="Proteomes" id="UP001597295"/>
    </source>
</evidence>
<feature type="signal peptide" evidence="1">
    <location>
        <begin position="1"/>
        <end position="19"/>
    </location>
</feature>
<dbReference type="EMBL" id="JBHUIP010000003">
    <property type="protein sequence ID" value="MFD2262259.1"/>
    <property type="molecule type" value="Genomic_DNA"/>
</dbReference>
<dbReference type="Gene3D" id="3.40.190.10">
    <property type="entry name" value="Periplasmic binding protein-like II"/>
    <property type="match status" value="2"/>
</dbReference>
<accession>A0ABW5DQP0</accession>
<reference evidence="3" key="1">
    <citation type="journal article" date="2019" name="Int. J. Syst. Evol. Microbiol.">
        <title>The Global Catalogue of Microorganisms (GCM) 10K type strain sequencing project: providing services to taxonomists for standard genome sequencing and annotation.</title>
        <authorList>
            <consortium name="The Broad Institute Genomics Platform"/>
            <consortium name="The Broad Institute Genome Sequencing Center for Infectious Disease"/>
            <person name="Wu L."/>
            <person name="Ma J."/>
        </authorList>
    </citation>
    <scope>NUCLEOTIDE SEQUENCE [LARGE SCALE GENOMIC DNA]</scope>
    <source>
        <strain evidence="3">CGMCC 1.19062</strain>
    </source>
</reference>
<keyword evidence="3" id="KW-1185">Reference proteome</keyword>
<feature type="chain" id="PRO_5047187639" evidence="1">
    <location>
        <begin position="20"/>
        <end position="254"/>
    </location>
</feature>
<dbReference type="Proteomes" id="UP001597295">
    <property type="component" value="Unassembled WGS sequence"/>
</dbReference>
<comment type="caution">
    <text evidence="2">The sequence shown here is derived from an EMBL/GenBank/DDBJ whole genome shotgun (WGS) entry which is preliminary data.</text>
</comment>
<evidence type="ECO:0000313" key="2">
    <source>
        <dbReference type="EMBL" id="MFD2262259.1"/>
    </source>
</evidence>
<protein>
    <submittedName>
        <fullName evidence="2">Substrate-binding periplasmic protein</fullName>
    </submittedName>
</protein>